<evidence type="ECO:0000313" key="3">
    <source>
        <dbReference type="Proteomes" id="UP001464378"/>
    </source>
</evidence>
<comment type="caution">
    <text evidence="2">The sequence shown here is derived from an EMBL/GenBank/DDBJ whole genome shotgun (WGS) entry which is preliminary data.</text>
</comment>
<dbReference type="EMBL" id="JBBMFK010000016">
    <property type="protein sequence ID" value="MEQ2443925.1"/>
    <property type="molecule type" value="Genomic_DNA"/>
</dbReference>
<feature type="compositionally biased region" description="Low complexity" evidence="1">
    <location>
        <begin position="271"/>
        <end position="289"/>
    </location>
</feature>
<proteinExistence type="predicted"/>
<organism evidence="2 3">
    <name type="scientific">Pseudoflavonifractor intestinihominis</name>
    <dbReference type="NCBI Taxonomy" id="3133171"/>
    <lineage>
        <taxon>Bacteria</taxon>
        <taxon>Bacillati</taxon>
        <taxon>Bacillota</taxon>
        <taxon>Clostridia</taxon>
        <taxon>Eubacteriales</taxon>
        <taxon>Oscillospiraceae</taxon>
        <taxon>Pseudoflavonifractor</taxon>
    </lineage>
</organism>
<feature type="compositionally biased region" description="Acidic residues" evidence="1">
    <location>
        <begin position="535"/>
        <end position="549"/>
    </location>
</feature>
<evidence type="ECO:0000256" key="1">
    <source>
        <dbReference type="SAM" id="MobiDB-lite"/>
    </source>
</evidence>
<evidence type="ECO:0008006" key="4">
    <source>
        <dbReference type="Google" id="ProtNLM"/>
    </source>
</evidence>
<feature type="compositionally biased region" description="Low complexity" evidence="1">
    <location>
        <begin position="583"/>
        <end position="600"/>
    </location>
</feature>
<feature type="compositionally biased region" description="Acidic residues" evidence="1">
    <location>
        <begin position="513"/>
        <end position="527"/>
    </location>
</feature>
<keyword evidence="3" id="KW-1185">Reference proteome</keyword>
<accession>A0ABV1EB45</accession>
<protein>
    <recommendedName>
        <fullName evidence="4">ParB/Sulfiredoxin domain-containing protein</fullName>
    </recommendedName>
</protein>
<dbReference type="RefSeq" id="WP_349231960.1">
    <property type="nucleotide sequence ID" value="NZ_JBBMFK010000016.1"/>
</dbReference>
<gene>
    <name evidence="2" type="ORF">WMO64_10670</name>
</gene>
<name>A0ABV1EB45_9FIRM</name>
<feature type="compositionally biased region" description="Low complexity" evidence="1">
    <location>
        <begin position="429"/>
        <end position="439"/>
    </location>
</feature>
<reference evidence="2 3" key="1">
    <citation type="submission" date="2024-03" db="EMBL/GenBank/DDBJ databases">
        <title>Human intestinal bacterial collection.</title>
        <authorList>
            <person name="Pauvert C."/>
            <person name="Hitch T.C.A."/>
            <person name="Clavel T."/>
        </authorList>
    </citation>
    <scope>NUCLEOTIDE SEQUENCE [LARGE SCALE GENOMIC DNA]</scope>
    <source>
        <strain evidence="2 3">CLA-AP-H29</strain>
    </source>
</reference>
<dbReference type="Proteomes" id="UP001464378">
    <property type="component" value="Unassembled WGS sequence"/>
</dbReference>
<feature type="region of interest" description="Disordered" evidence="1">
    <location>
        <begin position="267"/>
        <end position="290"/>
    </location>
</feature>
<sequence>MGWFSNLFHREQSQNDQAQPNRYQQLFSSFDHASMRNATPEQLAANRAQLHDLFASKTWNSLDYDTKCQAVQALENDFAYQQGRPAKHVEAVPLDDLCYGGWNPELDTIHLNENLLKNGTTLSDPNARPMPDANMQVFDTVAHEGYHAYQSYALEHPEVHADKAQLREWALNEGKYYDNGDKYLIQPQERDAWQYGDSSTTQAFQGIEARNGPEPELTKAEYENHALTSSYSAALAREQRRDPQVLQTMEKEMESACQQHGIKYDFTGQSQTAGNAPQPQAQGVQQGQAPPGPVIRTISAQSIDMSYARGMDSPEFWNHHGNTKADYMALAEKLPAVQAGLAQGRTVDELKQDPELRGCVNAYYDPDNMVKVIQTPDGGYEYEDNGRHRIMAAKEMGCDIPVQVVNAQAYAQAQAQDAGGKLRQDAQPEQVQTEGQEQLQEQDQEQLQEQDQEQLQEQDQEQFQEQDQEQLQEQDQEQDQEQLQEQDQEQLQEQDQEQLQNEDLSMDQMTQQEPEESQQEAQTEDLSMDQMAQQEPEESQQEAQTEDLSMDQMAQQEPEESQQQTQSEDLSMDQAAGEDVSGGEEQSSGQEEDQSQGYSY</sequence>
<feature type="compositionally biased region" description="Acidic residues" evidence="1">
    <location>
        <begin position="440"/>
        <end position="496"/>
    </location>
</feature>
<evidence type="ECO:0000313" key="2">
    <source>
        <dbReference type="EMBL" id="MEQ2443925.1"/>
    </source>
</evidence>
<feature type="region of interest" description="Disordered" evidence="1">
    <location>
        <begin position="419"/>
        <end position="600"/>
    </location>
</feature>